<accession>A0A0G4GJP1</accession>
<dbReference type="Proteomes" id="UP000041254">
    <property type="component" value="Unassembled WGS sequence"/>
</dbReference>
<keyword evidence="3" id="KW-1185">Reference proteome</keyword>
<evidence type="ECO:0000313" key="2">
    <source>
        <dbReference type="EMBL" id="CEM30100.1"/>
    </source>
</evidence>
<sequence>MPTTARRHLLRLQTTSNQPSLQADEHGAAADDAKKVRVVIGIEINGEKKDKIFLYEPSDDDQLLDLIEPTRKYFEVDPSVAADNDYKLTKCDGTAVDLDATVKDTLADRVGTLAAPIIFKVTKPPPTPAPTPPPAPAPTRRDLSEEKELTLRMMRLMPGPWAFFF</sequence>
<dbReference type="AlphaFoldDB" id="A0A0G4GJP1"/>
<dbReference type="VEuPathDB" id="CryptoDB:Vbra_17995"/>
<evidence type="ECO:0000313" key="3">
    <source>
        <dbReference type="Proteomes" id="UP000041254"/>
    </source>
</evidence>
<name>A0A0G4GJP1_VITBC</name>
<gene>
    <name evidence="2" type="ORF">Vbra_17995</name>
</gene>
<dbReference type="InParanoid" id="A0A0G4GJP1"/>
<reference evidence="2 3" key="1">
    <citation type="submission" date="2014-11" db="EMBL/GenBank/DDBJ databases">
        <authorList>
            <person name="Zhu J."/>
            <person name="Qi W."/>
            <person name="Song R."/>
        </authorList>
    </citation>
    <scope>NUCLEOTIDE SEQUENCE [LARGE SCALE GENOMIC DNA]</scope>
</reference>
<proteinExistence type="predicted"/>
<feature type="compositionally biased region" description="Pro residues" evidence="1">
    <location>
        <begin position="123"/>
        <end position="137"/>
    </location>
</feature>
<evidence type="ECO:0000256" key="1">
    <source>
        <dbReference type="SAM" id="MobiDB-lite"/>
    </source>
</evidence>
<feature type="region of interest" description="Disordered" evidence="1">
    <location>
        <begin position="122"/>
        <end position="142"/>
    </location>
</feature>
<dbReference type="EMBL" id="CDMY01000688">
    <property type="protein sequence ID" value="CEM30100.1"/>
    <property type="molecule type" value="Genomic_DNA"/>
</dbReference>
<protein>
    <submittedName>
        <fullName evidence="2">Uncharacterized protein</fullName>
    </submittedName>
</protein>
<organism evidence="2 3">
    <name type="scientific">Vitrella brassicaformis (strain CCMP3155)</name>
    <dbReference type="NCBI Taxonomy" id="1169540"/>
    <lineage>
        <taxon>Eukaryota</taxon>
        <taxon>Sar</taxon>
        <taxon>Alveolata</taxon>
        <taxon>Colpodellida</taxon>
        <taxon>Vitrellaceae</taxon>
        <taxon>Vitrella</taxon>
    </lineage>
</organism>